<dbReference type="InterPro" id="IPR035966">
    <property type="entry name" value="PKF_sf"/>
</dbReference>
<evidence type="ECO:0000256" key="7">
    <source>
        <dbReference type="ARBA" id="ARBA00022842"/>
    </source>
</evidence>
<feature type="binding site" evidence="10">
    <location>
        <position position="12"/>
    </location>
    <ligand>
        <name>diphosphate</name>
        <dbReference type="ChEBI" id="CHEBI:33019"/>
    </ligand>
</feature>
<dbReference type="HOGENOM" id="CLU_020655_0_0_0"/>
<evidence type="ECO:0000256" key="4">
    <source>
        <dbReference type="ARBA" id="ARBA00022679"/>
    </source>
</evidence>
<keyword evidence="4 10" id="KW-0808">Transferase</keyword>
<reference evidence="12 13" key="1">
    <citation type="submission" date="2007-08" db="EMBL/GenBank/DDBJ databases">
        <title>Complete sequence of Thermotoga lettingae TMO.</title>
        <authorList>
            <consortium name="US DOE Joint Genome Institute"/>
            <person name="Copeland A."/>
            <person name="Lucas S."/>
            <person name="Lapidus A."/>
            <person name="Barry K."/>
            <person name="Glavina del Rio T."/>
            <person name="Dalin E."/>
            <person name="Tice H."/>
            <person name="Pitluck S."/>
            <person name="Foster B."/>
            <person name="Bruce D."/>
            <person name="Schmutz J."/>
            <person name="Larimer F."/>
            <person name="Land M."/>
            <person name="Hauser L."/>
            <person name="Kyrpides N."/>
            <person name="Mikhailova N."/>
            <person name="Nelson K."/>
            <person name="Gogarten J.P."/>
            <person name="Noll K."/>
            <person name="Richardson P."/>
        </authorList>
    </citation>
    <scope>NUCLEOTIDE SEQUENCE [LARGE SCALE GENOMIC DNA]</scope>
    <source>
        <strain evidence="13">ATCC BAA-301 / DSM 14385 / NBRC 107922 / TMO</strain>
    </source>
</reference>
<keyword evidence="3 10" id="KW-0963">Cytoplasm</keyword>
<dbReference type="InterPro" id="IPR011403">
    <property type="entry name" value="PPi-PFK_TM0289"/>
</dbReference>
<dbReference type="GO" id="GO:0046872">
    <property type="term" value="F:metal ion binding"/>
    <property type="evidence" value="ECO:0007669"/>
    <property type="project" value="UniProtKB-KW"/>
</dbReference>
<evidence type="ECO:0000256" key="3">
    <source>
        <dbReference type="ARBA" id="ARBA00022490"/>
    </source>
</evidence>
<dbReference type="Gene3D" id="3.40.50.460">
    <property type="entry name" value="Phosphofructokinase domain"/>
    <property type="match status" value="1"/>
</dbReference>
<evidence type="ECO:0000313" key="12">
    <source>
        <dbReference type="EMBL" id="ABV34504.1"/>
    </source>
</evidence>
<dbReference type="HAMAP" id="MF_01979">
    <property type="entry name" value="Phosphofructokinase_II_Short"/>
    <property type="match status" value="1"/>
</dbReference>
<evidence type="ECO:0000259" key="11">
    <source>
        <dbReference type="Pfam" id="PF00365"/>
    </source>
</evidence>
<evidence type="ECO:0000256" key="10">
    <source>
        <dbReference type="HAMAP-Rule" id="MF_01979"/>
    </source>
</evidence>
<keyword evidence="7 10" id="KW-0460">Magnesium</keyword>
<evidence type="ECO:0000256" key="2">
    <source>
        <dbReference type="ARBA" id="ARBA00003138"/>
    </source>
</evidence>
<dbReference type="Proteomes" id="UP000002016">
    <property type="component" value="Chromosome"/>
</dbReference>
<dbReference type="GO" id="GO:0003872">
    <property type="term" value="F:6-phosphofructokinase activity"/>
    <property type="evidence" value="ECO:0007669"/>
    <property type="project" value="UniProtKB-UniRule"/>
</dbReference>
<keyword evidence="5 10" id="KW-0479">Metal-binding</keyword>
<dbReference type="SUPFAM" id="SSF53784">
    <property type="entry name" value="Phosphofructokinase"/>
    <property type="match status" value="1"/>
</dbReference>
<dbReference type="eggNOG" id="COG0205">
    <property type="taxonomic scope" value="Bacteria"/>
</dbReference>
<organism evidence="12 13">
    <name type="scientific">Pseudothermotoga lettingae (strain ATCC BAA-301 / DSM 14385 / NBRC 107922 / TMO)</name>
    <name type="common">Thermotoga lettingae</name>
    <dbReference type="NCBI Taxonomy" id="416591"/>
    <lineage>
        <taxon>Bacteria</taxon>
        <taxon>Thermotogati</taxon>
        <taxon>Thermotogota</taxon>
        <taxon>Thermotogae</taxon>
        <taxon>Thermotogales</taxon>
        <taxon>Thermotogaceae</taxon>
        <taxon>Pseudothermotoga</taxon>
    </lineage>
</organism>
<dbReference type="PRINTS" id="PR00476">
    <property type="entry name" value="PHFRCTKINASE"/>
</dbReference>
<dbReference type="PIRSF" id="PIRSF036482">
    <property type="entry name" value="PPi_PFK_TM0289"/>
    <property type="match status" value="1"/>
</dbReference>
<feature type="domain" description="Phosphofructokinase" evidence="11">
    <location>
        <begin position="4"/>
        <end position="327"/>
    </location>
</feature>
<dbReference type="GO" id="GO:0006002">
    <property type="term" value="P:fructose 6-phosphate metabolic process"/>
    <property type="evidence" value="ECO:0007669"/>
    <property type="project" value="InterPro"/>
</dbReference>
<dbReference type="AlphaFoldDB" id="A8F8M0"/>
<feature type="active site" description="Proton acceptor" evidence="10">
    <location>
        <position position="134"/>
    </location>
</feature>
<dbReference type="RefSeq" id="WP_012003980.1">
    <property type="nucleotide sequence ID" value="NC_009828.1"/>
</dbReference>
<reference evidence="12 13" key="2">
    <citation type="journal article" date="2009" name="Proc. Natl. Acad. Sci. U.S.A.">
        <title>On the chimeric nature, thermophilic origin, and phylogenetic placement of the Thermotogales.</title>
        <authorList>
            <person name="Zhaxybayeva O."/>
            <person name="Swithers K.S."/>
            <person name="Lapierre P."/>
            <person name="Fournier G.P."/>
            <person name="Bickhart D.M."/>
            <person name="DeBoy R.T."/>
            <person name="Nelson K.E."/>
            <person name="Nesbo C.L."/>
            <person name="Doolittle W.F."/>
            <person name="Gogarten J.P."/>
            <person name="Noll K.M."/>
        </authorList>
    </citation>
    <scope>NUCLEOTIDE SEQUENCE [LARGE SCALE GENOMIC DNA]</scope>
    <source>
        <strain evidence="13">ATCC BAA-301 / DSM 14385 / NBRC 107922 / TMO</strain>
    </source>
</reference>
<dbReference type="EC" id="2.7.1.90" evidence="10"/>
<comment type="catalytic activity">
    <reaction evidence="9 10">
        <text>beta-D-fructose 6-phosphate + diphosphate = beta-D-fructose 1,6-bisphosphate + phosphate + H(+)</text>
        <dbReference type="Rhea" id="RHEA:13613"/>
        <dbReference type="ChEBI" id="CHEBI:15378"/>
        <dbReference type="ChEBI" id="CHEBI:32966"/>
        <dbReference type="ChEBI" id="CHEBI:33019"/>
        <dbReference type="ChEBI" id="CHEBI:43474"/>
        <dbReference type="ChEBI" id="CHEBI:57634"/>
        <dbReference type="EC" id="2.7.1.90"/>
    </reaction>
</comment>
<comment type="cofactor">
    <cofactor evidence="1 10">
        <name>Mg(2+)</name>
        <dbReference type="ChEBI" id="CHEBI:18420"/>
    </cofactor>
</comment>
<feature type="binding site" evidence="10">
    <location>
        <position position="107"/>
    </location>
    <ligand>
        <name>Mg(2+)</name>
        <dbReference type="ChEBI" id="CHEBI:18420"/>
        <note>catalytic</note>
    </ligand>
</feature>
<dbReference type="InterPro" id="IPR054846">
    <property type="entry name" value="PFKA_PPi_Ttgales"/>
</dbReference>
<comment type="activity regulation">
    <text evidence="10">Non-allosteric.</text>
</comment>
<dbReference type="GO" id="GO:0005829">
    <property type="term" value="C:cytosol"/>
    <property type="evidence" value="ECO:0007669"/>
    <property type="project" value="TreeGrafter"/>
</dbReference>
<dbReference type="UniPathway" id="UPA00109">
    <property type="reaction ID" value="UER00182"/>
</dbReference>
<evidence type="ECO:0000256" key="8">
    <source>
        <dbReference type="ARBA" id="ARBA00023152"/>
    </source>
</evidence>
<dbReference type="InterPro" id="IPR000023">
    <property type="entry name" value="Phosphofructokinase_dom"/>
</dbReference>
<comment type="similarity">
    <text evidence="10">Belongs to the phosphofructokinase type A (PFKA) family. PPi-dependent PFK group II subfamily. Clade 'Short' sub-subfamily.</text>
</comment>
<dbReference type="STRING" id="416591.Tlet_1950"/>
<dbReference type="PANTHER" id="PTHR43650:SF1">
    <property type="entry name" value="PYROPHOSPHATE--FRUCTOSE 6-PHOSPHATE 1-PHOSPHOTRANSFERASE SUBUNIT BETA 2"/>
    <property type="match status" value="1"/>
</dbReference>
<proteinExistence type="inferred from homology"/>
<protein>
    <recommendedName>
        <fullName evidence="10">Pyrophosphate--fructose 6-phosphate 1-phosphotransferase</fullName>
        <ecNumber evidence="10">2.7.1.90</ecNumber>
    </recommendedName>
    <alternativeName>
        <fullName evidence="10">6-phosphofructokinase, pyrophosphate dependent</fullName>
    </alternativeName>
    <alternativeName>
        <fullName evidence="10">PPi-dependent phosphofructokinase</fullName>
        <shortName evidence="10">PPi-PFK</shortName>
    </alternativeName>
    <alternativeName>
        <fullName evidence="10">Pyrophosphate-dependent 6-phosphofructose-1-kinase</fullName>
    </alternativeName>
</protein>
<evidence type="ECO:0000256" key="1">
    <source>
        <dbReference type="ARBA" id="ARBA00001946"/>
    </source>
</evidence>
<keyword evidence="6 10" id="KW-0418">Kinase</keyword>
<dbReference type="GO" id="GO:0009749">
    <property type="term" value="P:response to glucose"/>
    <property type="evidence" value="ECO:0007669"/>
    <property type="project" value="TreeGrafter"/>
</dbReference>
<dbReference type="InterPro" id="IPR022953">
    <property type="entry name" value="ATP_PFK"/>
</dbReference>
<comment type="subunit">
    <text evidence="10">Homodimer.</text>
</comment>
<dbReference type="Pfam" id="PF00365">
    <property type="entry name" value="PFK"/>
    <property type="match status" value="1"/>
</dbReference>
<keyword evidence="8 10" id="KW-0324">Glycolysis</keyword>
<evidence type="ECO:0000256" key="6">
    <source>
        <dbReference type="ARBA" id="ARBA00022777"/>
    </source>
</evidence>
<name>A8F8M0_PSELT</name>
<keyword evidence="13" id="KW-1185">Reference proteome</keyword>
<evidence type="ECO:0000313" key="13">
    <source>
        <dbReference type="Proteomes" id="UP000002016"/>
    </source>
</evidence>
<sequence>MSGKVGILVGGGPAPGINSVINAVTIEAINNGLEVVGIYDGFEHLMKAQTTFVRHLTISDVSRIHIEGGSILRTSRANPTKKAEDLQNVVRALKELQVRYLVTIGGDDTAFSASSVMKVSNGALRVAHVPKTIDNDLPLPGGMPTFGFETARHVGTELVYNLMQDSRTTNRWYFVVVMGRKAGHLALGIGKAASAALTVIGEEFRKERIKLSEVCDLLEAAIIKRKALGRNDGLAVIAEGIGEMIDPKELASIPGVVVETDPHGHIRLSEIPLATILKREIQKRFAQRDEKINIIDVTLGYELRCARPTPFDIDYTRTLGYGAMRFLLGEYEENLTGGMVCLDNGRIRILPFEELIDPSTGRTKVRMVDINSEHYRVARSYMIRLTRKDLQDEEMLSRLTRVARISREEFLEKFSKVAEI</sequence>
<dbReference type="GO" id="GO:0047334">
    <property type="term" value="F:diphosphate-fructose-6-phosphate 1-phosphotransferase activity"/>
    <property type="evidence" value="ECO:0007669"/>
    <property type="project" value="UniProtKB-EC"/>
</dbReference>
<feature type="binding site" evidence="10">
    <location>
        <begin position="301"/>
        <end position="304"/>
    </location>
    <ligand>
        <name>substrate</name>
    </ligand>
</feature>
<dbReference type="KEGG" id="tle:Tlet_1950"/>
<evidence type="ECO:0000256" key="9">
    <source>
        <dbReference type="ARBA" id="ARBA00048072"/>
    </source>
</evidence>
<dbReference type="Gene3D" id="3.40.50.450">
    <property type="match status" value="1"/>
</dbReference>
<feature type="site" description="Important for catalytic activity; stabilizes the transition state when the phosphoryl donor is PPi" evidence="10">
    <location>
        <position position="131"/>
    </location>
</feature>
<dbReference type="NCBIfam" id="NF041103">
    <property type="entry name" value="PFKA_PPi_Ttgales"/>
    <property type="match status" value="1"/>
</dbReference>
<feature type="site" description="Important for catalytic activity and substrate specificity; stabilizes the transition state when the phosphoryl donor is PPi; prevents ATP from binding by mimicking the alpha-phosphate group of ATP" evidence="10">
    <location>
        <position position="108"/>
    </location>
</feature>
<comment type="subcellular location">
    <subcellularLocation>
        <location evidence="10">Cytoplasm</location>
    </subcellularLocation>
</comment>
<gene>
    <name evidence="10" type="primary">pfp</name>
    <name evidence="12" type="ordered locus">Tlet_1950</name>
</gene>
<accession>A8F8M0</accession>
<comment type="function">
    <text evidence="2 10">Catalyzes the phosphorylation of D-fructose 6-phosphate, the first committing step of glycolysis. Uses inorganic phosphate (PPi) as phosphoryl donor instead of ATP like common ATP-dependent phosphofructokinases (ATP-PFKs), which renders the reaction reversible, and can thus function both in glycolysis and gluconeogenesis. Consistently, PPi-PFK can replace the enzymes of both the forward (ATP-PFK) and reverse (fructose-bisphosphatase (FBPase)) reactions.</text>
</comment>
<feature type="binding site" evidence="10">
    <location>
        <position position="239"/>
    </location>
    <ligand>
        <name>substrate</name>
    </ligand>
</feature>
<dbReference type="EMBL" id="CP000812">
    <property type="protein sequence ID" value="ABV34504.1"/>
    <property type="molecule type" value="Genomic_DNA"/>
</dbReference>
<comment type="pathway">
    <text evidence="10">Carbohydrate degradation; glycolysis; D-glyceraldehyde 3-phosphate and glycerone phosphate from D-glucose: step 3/4.</text>
</comment>
<dbReference type="OrthoDB" id="9802503at2"/>
<feature type="binding site" evidence="10">
    <location>
        <begin position="132"/>
        <end position="134"/>
    </location>
    <ligand>
        <name>substrate</name>
    </ligand>
</feature>
<feature type="binding site" evidence="10">
    <location>
        <begin position="178"/>
        <end position="180"/>
    </location>
    <ligand>
        <name>substrate</name>
    </ligand>
</feature>
<evidence type="ECO:0000256" key="5">
    <source>
        <dbReference type="ARBA" id="ARBA00022723"/>
    </source>
</evidence>
<dbReference type="PANTHER" id="PTHR43650">
    <property type="entry name" value="PYROPHOSPHATE--FRUCTOSE 6-PHOSPHATE 1-PHOSPHOTRANSFERASE"/>
    <property type="match status" value="1"/>
</dbReference>